<dbReference type="RefSeq" id="WP_118211882.1">
    <property type="nucleotide sequence ID" value="NZ_CALUFF010000046.1"/>
</dbReference>
<dbReference type="Proteomes" id="UP000283485">
    <property type="component" value="Unassembled WGS sequence"/>
</dbReference>
<dbReference type="EMBL" id="QRHQ01000023">
    <property type="protein sequence ID" value="RHF89018.1"/>
    <property type="molecule type" value="Genomic_DNA"/>
</dbReference>
<dbReference type="AlphaFoldDB" id="A0A415SZY5"/>
<dbReference type="Proteomes" id="UP000285109">
    <property type="component" value="Unassembled WGS sequence"/>
</dbReference>
<organism evidence="3 6">
    <name type="scientific">Phocaeicola plebeius</name>
    <dbReference type="NCBI Taxonomy" id="310297"/>
    <lineage>
        <taxon>Bacteria</taxon>
        <taxon>Pseudomonadati</taxon>
        <taxon>Bacteroidota</taxon>
        <taxon>Bacteroidia</taxon>
        <taxon>Bacteroidales</taxon>
        <taxon>Bacteroidaceae</taxon>
        <taxon>Phocaeicola</taxon>
    </lineage>
</organism>
<reference evidence="4 5" key="1">
    <citation type="submission" date="2018-08" db="EMBL/GenBank/DDBJ databases">
        <title>A genome reference for cultivated species of the human gut microbiota.</title>
        <authorList>
            <person name="Zou Y."/>
            <person name="Xue W."/>
            <person name="Luo G."/>
        </authorList>
    </citation>
    <scope>NUCLEOTIDE SEQUENCE [LARGE SCALE GENOMIC DNA]</scope>
    <source>
        <strain evidence="3 6">AF31-28B-AC</strain>
        <strain evidence="2 5">AM17-44</strain>
        <strain evidence="1 4">AM23-23</strain>
    </source>
</reference>
<evidence type="ECO:0000313" key="3">
    <source>
        <dbReference type="EMBL" id="RHM94578.1"/>
    </source>
</evidence>
<sequence length="199" mass="23647">MDKIYITKASLFYHKYNKEYVLKLQVEGDKLVITTTRNIKSEIAQIVLKEARFNLSSLENVEGELELPISIPIGIEGVVFRAHVPPMYKLEGNRRMVIDTVEDFYVYYIQDESLESYIYLKIRRVMRYRLFSLDSSGNHLFGIPSRKSLLKQLVEFYDKLIFDNDSYNEIKYRKSDPEEWEKYAETAIERFKVEMSTHK</sequence>
<protein>
    <submittedName>
        <fullName evidence="3">Uncharacterized protein</fullName>
    </submittedName>
</protein>
<proteinExistence type="predicted"/>
<accession>A0A415SZY5</accession>
<dbReference type="EMBL" id="QRJS01000001">
    <property type="protein sequence ID" value="RHH51867.1"/>
    <property type="molecule type" value="Genomic_DNA"/>
</dbReference>
<evidence type="ECO:0000313" key="6">
    <source>
        <dbReference type="Proteomes" id="UP000285109"/>
    </source>
</evidence>
<evidence type="ECO:0000313" key="2">
    <source>
        <dbReference type="EMBL" id="RHH51867.1"/>
    </source>
</evidence>
<comment type="caution">
    <text evidence="3">The sequence shown here is derived from an EMBL/GenBank/DDBJ whole genome shotgun (WGS) entry which is preliminary data.</text>
</comment>
<name>A0A415SZY5_9BACT</name>
<evidence type="ECO:0000313" key="5">
    <source>
        <dbReference type="Proteomes" id="UP000284998"/>
    </source>
</evidence>
<dbReference type="EMBL" id="QRQK01000026">
    <property type="protein sequence ID" value="RHM94578.1"/>
    <property type="molecule type" value="Genomic_DNA"/>
</dbReference>
<gene>
    <name evidence="2" type="ORF">DW204_00035</name>
    <name evidence="1" type="ORF">DW653_11495</name>
    <name evidence="3" type="ORF">DWZ34_12555</name>
</gene>
<dbReference type="Proteomes" id="UP000284998">
    <property type="component" value="Unassembled WGS sequence"/>
</dbReference>
<evidence type="ECO:0000313" key="4">
    <source>
        <dbReference type="Proteomes" id="UP000283485"/>
    </source>
</evidence>
<evidence type="ECO:0000313" key="1">
    <source>
        <dbReference type="EMBL" id="RHF89018.1"/>
    </source>
</evidence>